<dbReference type="GO" id="GO:0001680">
    <property type="term" value="P:tRNA 3'-terminal CCA addition"/>
    <property type="evidence" value="ECO:0007669"/>
    <property type="project" value="TreeGrafter"/>
</dbReference>
<dbReference type="InterPro" id="IPR043519">
    <property type="entry name" value="NT_sf"/>
</dbReference>
<keyword evidence="3 9" id="KW-0808">Transferase</keyword>
<evidence type="ECO:0000313" key="12">
    <source>
        <dbReference type="EMBL" id="KAK2717445.1"/>
    </source>
</evidence>
<dbReference type="GO" id="GO:0000049">
    <property type="term" value="F:tRNA binding"/>
    <property type="evidence" value="ECO:0007669"/>
    <property type="project" value="TreeGrafter"/>
</dbReference>
<feature type="domain" description="Poly A polymerase head" evidence="10">
    <location>
        <begin position="76"/>
        <end position="197"/>
    </location>
</feature>
<evidence type="ECO:0000259" key="11">
    <source>
        <dbReference type="Pfam" id="PF12627"/>
    </source>
</evidence>
<proteinExistence type="inferred from homology"/>
<keyword evidence="13" id="KW-1185">Reference proteome</keyword>
<evidence type="ECO:0000256" key="4">
    <source>
        <dbReference type="ARBA" id="ARBA00022694"/>
    </source>
</evidence>
<dbReference type="Pfam" id="PF01743">
    <property type="entry name" value="PolyA_pol"/>
    <property type="match status" value="1"/>
</dbReference>
<dbReference type="Gene3D" id="3.30.460.10">
    <property type="entry name" value="Beta Polymerase, domain 2"/>
    <property type="match status" value="1"/>
</dbReference>
<keyword evidence="7" id="KW-0547">Nucleotide-binding</keyword>
<feature type="domain" description="tRNA nucleotidyltransferase/poly(A) polymerase RNA and SrmB- binding" evidence="11">
    <location>
        <begin position="234"/>
        <end position="283"/>
    </location>
</feature>
<keyword evidence="9" id="KW-0694">RNA-binding</keyword>
<dbReference type="InterPro" id="IPR050264">
    <property type="entry name" value="Bact_CCA-adding_enz_type3_sf"/>
</dbReference>
<name>A0AA88HT22_ARTSF</name>
<evidence type="ECO:0008006" key="14">
    <source>
        <dbReference type="Google" id="ProtNLM"/>
    </source>
</evidence>
<evidence type="ECO:0000256" key="1">
    <source>
        <dbReference type="ARBA" id="ARBA00001946"/>
    </source>
</evidence>
<dbReference type="SUPFAM" id="SSF81891">
    <property type="entry name" value="Poly A polymerase C-terminal region-like"/>
    <property type="match status" value="1"/>
</dbReference>
<evidence type="ECO:0000313" key="13">
    <source>
        <dbReference type="Proteomes" id="UP001187531"/>
    </source>
</evidence>
<dbReference type="Proteomes" id="UP001187531">
    <property type="component" value="Unassembled WGS sequence"/>
</dbReference>
<dbReference type="GO" id="GO:0000166">
    <property type="term" value="F:nucleotide binding"/>
    <property type="evidence" value="ECO:0007669"/>
    <property type="project" value="UniProtKB-KW"/>
</dbReference>
<dbReference type="AlphaFoldDB" id="A0AA88HT22"/>
<dbReference type="GO" id="GO:1990180">
    <property type="term" value="P:mitochondrial tRNA 3'-end processing"/>
    <property type="evidence" value="ECO:0007669"/>
    <property type="project" value="TreeGrafter"/>
</dbReference>
<comment type="caution">
    <text evidence="12">The sequence shown here is derived from an EMBL/GenBank/DDBJ whole genome shotgun (WGS) entry which is preliminary data.</text>
</comment>
<evidence type="ECO:0000256" key="7">
    <source>
        <dbReference type="ARBA" id="ARBA00022741"/>
    </source>
</evidence>
<dbReference type="Gene3D" id="1.10.3090.10">
    <property type="entry name" value="cca-adding enzyme, domain 2"/>
    <property type="match status" value="1"/>
</dbReference>
<evidence type="ECO:0000256" key="6">
    <source>
        <dbReference type="ARBA" id="ARBA00022723"/>
    </source>
</evidence>
<comment type="cofactor">
    <cofactor evidence="1">
        <name>Mg(2+)</name>
        <dbReference type="ChEBI" id="CHEBI:18420"/>
    </cofactor>
</comment>
<evidence type="ECO:0000256" key="2">
    <source>
        <dbReference type="ARBA" id="ARBA00007265"/>
    </source>
</evidence>
<reference evidence="12" key="1">
    <citation type="submission" date="2023-07" db="EMBL/GenBank/DDBJ databases">
        <title>Chromosome-level genome assembly of Artemia franciscana.</title>
        <authorList>
            <person name="Jo E."/>
        </authorList>
    </citation>
    <scope>NUCLEOTIDE SEQUENCE</scope>
    <source>
        <tissue evidence="12">Whole body</tissue>
    </source>
</reference>
<evidence type="ECO:0000256" key="8">
    <source>
        <dbReference type="ARBA" id="ARBA00022842"/>
    </source>
</evidence>
<dbReference type="InterPro" id="IPR032828">
    <property type="entry name" value="PolyA_RNA-bd"/>
</dbReference>
<dbReference type="GO" id="GO:0005739">
    <property type="term" value="C:mitochondrion"/>
    <property type="evidence" value="ECO:0007669"/>
    <property type="project" value="TreeGrafter"/>
</dbReference>
<keyword evidence="5" id="KW-0548">Nucleotidyltransferase</keyword>
<dbReference type="EMBL" id="JAVRJZ010000010">
    <property type="protein sequence ID" value="KAK2717445.1"/>
    <property type="molecule type" value="Genomic_DNA"/>
</dbReference>
<dbReference type="PANTHER" id="PTHR46173">
    <property type="entry name" value="CCA TRNA NUCLEOTIDYLTRANSFERASE 1, MITOCHONDRIAL"/>
    <property type="match status" value="1"/>
</dbReference>
<keyword evidence="6" id="KW-0479">Metal-binding</keyword>
<dbReference type="SUPFAM" id="SSF81301">
    <property type="entry name" value="Nucleotidyltransferase"/>
    <property type="match status" value="1"/>
</dbReference>
<dbReference type="PANTHER" id="PTHR46173:SF1">
    <property type="entry name" value="CCA TRNA NUCLEOTIDYLTRANSFERASE 1, MITOCHONDRIAL"/>
    <property type="match status" value="1"/>
</dbReference>
<keyword evidence="4" id="KW-0819">tRNA processing</keyword>
<evidence type="ECO:0000259" key="10">
    <source>
        <dbReference type="Pfam" id="PF01743"/>
    </source>
</evidence>
<keyword evidence="8" id="KW-0460">Magnesium</keyword>
<gene>
    <name evidence="12" type="ORF">QYM36_006277</name>
</gene>
<evidence type="ECO:0000256" key="9">
    <source>
        <dbReference type="RuleBase" id="RU003953"/>
    </source>
</evidence>
<dbReference type="InterPro" id="IPR002646">
    <property type="entry name" value="PolA_pol_head_dom"/>
</dbReference>
<dbReference type="CDD" id="cd05398">
    <property type="entry name" value="NT_ClassII-CCAase"/>
    <property type="match status" value="1"/>
</dbReference>
<evidence type="ECO:0000256" key="5">
    <source>
        <dbReference type="ARBA" id="ARBA00022695"/>
    </source>
</evidence>
<dbReference type="Pfam" id="PF12627">
    <property type="entry name" value="PolyA_pol_RNAbd"/>
    <property type="match status" value="1"/>
</dbReference>
<comment type="similarity">
    <text evidence="2 9">Belongs to the tRNA nucleotidyltransferase/poly(A) polymerase family.</text>
</comment>
<accession>A0AA88HT22</accession>
<dbReference type="GO" id="GO:0046872">
    <property type="term" value="F:metal ion binding"/>
    <property type="evidence" value="ECO:0007669"/>
    <property type="project" value="UniProtKB-KW"/>
</dbReference>
<organism evidence="12 13">
    <name type="scientific">Artemia franciscana</name>
    <name type="common">Brine shrimp</name>
    <name type="synonym">Artemia sanfranciscana</name>
    <dbReference type="NCBI Taxonomy" id="6661"/>
    <lineage>
        <taxon>Eukaryota</taxon>
        <taxon>Metazoa</taxon>
        <taxon>Ecdysozoa</taxon>
        <taxon>Arthropoda</taxon>
        <taxon>Crustacea</taxon>
        <taxon>Branchiopoda</taxon>
        <taxon>Anostraca</taxon>
        <taxon>Artemiidae</taxon>
        <taxon>Artemia</taxon>
    </lineage>
</organism>
<dbReference type="GO" id="GO:0016779">
    <property type="term" value="F:nucleotidyltransferase activity"/>
    <property type="evidence" value="ECO:0007669"/>
    <property type="project" value="UniProtKB-KW"/>
</dbReference>
<protein>
    <recommendedName>
        <fullName evidence="14">CCA tRNA nucleotidyltransferase 1, mitochondrial</fullName>
    </recommendedName>
</protein>
<sequence length="458" mass="53001">MKFKIHLMRHFLQKLLPTTVVQTASFSKTQVTFLKKLNKGHPFKMKIESPEFKSIFTEELRCLSSIFLKHKFEVKLAGGAVRDILLGHRPHDLDFATTATPVQMKKMFDEEGIRMINNRGEKHGTITARINDKENYEVTTLRIDKVTDGRHAEVEFVTDWALDAGRRDLTINAMFLDLDGNLVDYFGGYEDLRDRRIKFVGDPAQRIQEDFLRILRYYRFYGRFAHCENSHDLETIKAIQDNAEGLEAISGERIWVELRKILSGRFKVQLVHRIIEDGVAVYLGFPKSPNVKEFEIVTSRSENNDLDLHPITLVASLMNHTTDVENFHKRLKLSAFERDLAMFLIENREDTLDVNPLRRYKKLTLKSKKPPIDAKIYIEELIKYKGQTSLFKEFSEWEPPKFPVKGGVLKENGVPGGRMMSVVIDKLKDKWIDTDCNISPEDLAKMIPAILEESNKKV</sequence>
<evidence type="ECO:0000256" key="3">
    <source>
        <dbReference type="ARBA" id="ARBA00022679"/>
    </source>
</evidence>